<comment type="similarity">
    <text evidence="2">Belongs to the protein kinase superfamily. CAMK Ser/Thr protein kinase family. NIM1 subfamily.</text>
</comment>
<organism evidence="15 16">
    <name type="scientific">Sarocladium strictum</name>
    <name type="common">Black bundle disease fungus</name>
    <name type="synonym">Acremonium strictum</name>
    <dbReference type="NCBI Taxonomy" id="5046"/>
    <lineage>
        <taxon>Eukaryota</taxon>
        <taxon>Fungi</taxon>
        <taxon>Dikarya</taxon>
        <taxon>Ascomycota</taxon>
        <taxon>Pezizomycotina</taxon>
        <taxon>Sordariomycetes</taxon>
        <taxon>Hypocreomycetidae</taxon>
        <taxon>Hypocreales</taxon>
        <taxon>Sarocladiaceae</taxon>
        <taxon>Sarocladium</taxon>
    </lineage>
</organism>
<dbReference type="FunFam" id="1.10.510.10:FF:000394">
    <property type="entry name" value="Serine/threonine-protein kinase HSL1"/>
    <property type="match status" value="1"/>
</dbReference>
<dbReference type="PROSITE" id="PS50011">
    <property type="entry name" value="PROTEIN_KINASE_DOM"/>
    <property type="match status" value="1"/>
</dbReference>
<protein>
    <recommendedName>
        <fullName evidence="3">non-specific serine/threonine protein kinase</fullName>
        <ecNumber evidence="3">2.7.11.1</ecNumber>
    </recommendedName>
</protein>
<evidence type="ECO:0000256" key="8">
    <source>
        <dbReference type="ARBA" id="ARBA00022777"/>
    </source>
</evidence>
<dbReference type="GO" id="GO:0005935">
    <property type="term" value="C:cellular bud neck"/>
    <property type="evidence" value="ECO:0007669"/>
    <property type="project" value="UniProtKB-SubCell"/>
</dbReference>
<keyword evidence="4" id="KW-0723">Serine/threonine-protein kinase</keyword>
<dbReference type="Pfam" id="PF16797">
    <property type="entry name" value="Fungal_KA1"/>
    <property type="match status" value="1"/>
</dbReference>
<proteinExistence type="inferred from homology"/>
<evidence type="ECO:0000256" key="7">
    <source>
        <dbReference type="ARBA" id="ARBA00022741"/>
    </source>
</evidence>
<evidence type="ECO:0000313" key="15">
    <source>
        <dbReference type="EMBL" id="KAK0390903.1"/>
    </source>
</evidence>
<dbReference type="InterPro" id="IPR017441">
    <property type="entry name" value="Protein_kinase_ATP_BS"/>
</dbReference>
<dbReference type="GO" id="GO:0035556">
    <property type="term" value="P:intracellular signal transduction"/>
    <property type="evidence" value="ECO:0007669"/>
    <property type="project" value="TreeGrafter"/>
</dbReference>
<dbReference type="GO" id="GO:0004674">
    <property type="term" value="F:protein serine/threonine kinase activity"/>
    <property type="evidence" value="ECO:0007669"/>
    <property type="project" value="UniProtKB-KW"/>
</dbReference>
<feature type="region of interest" description="Disordered" evidence="13">
    <location>
        <begin position="1011"/>
        <end position="1050"/>
    </location>
</feature>
<dbReference type="InterPro" id="IPR008271">
    <property type="entry name" value="Ser/Thr_kinase_AS"/>
</dbReference>
<keyword evidence="6" id="KW-0808">Transferase</keyword>
<keyword evidence="9 12" id="KW-0067">ATP-binding</keyword>
<feature type="compositionally biased region" description="Low complexity" evidence="13">
    <location>
        <begin position="966"/>
        <end position="979"/>
    </location>
</feature>
<evidence type="ECO:0000256" key="4">
    <source>
        <dbReference type="ARBA" id="ARBA00022527"/>
    </source>
</evidence>
<evidence type="ECO:0000256" key="6">
    <source>
        <dbReference type="ARBA" id="ARBA00022679"/>
    </source>
</evidence>
<feature type="binding site" evidence="12">
    <location>
        <position position="145"/>
    </location>
    <ligand>
        <name>ATP</name>
        <dbReference type="ChEBI" id="CHEBI:30616"/>
    </ligand>
</feature>
<dbReference type="GO" id="GO:0005524">
    <property type="term" value="F:ATP binding"/>
    <property type="evidence" value="ECO:0007669"/>
    <property type="project" value="UniProtKB-UniRule"/>
</dbReference>
<dbReference type="AlphaFoldDB" id="A0AA39LB90"/>
<evidence type="ECO:0000256" key="13">
    <source>
        <dbReference type="SAM" id="MobiDB-lite"/>
    </source>
</evidence>
<evidence type="ECO:0000313" key="16">
    <source>
        <dbReference type="Proteomes" id="UP001175261"/>
    </source>
</evidence>
<dbReference type="InterPro" id="IPR011009">
    <property type="entry name" value="Kinase-like_dom_sf"/>
</dbReference>
<keyword evidence="7 12" id="KW-0547">Nucleotide-binding</keyword>
<evidence type="ECO:0000256" key="9">
    <source>
        <dbReference type="ARBA" id="ARBA00022840"/>
    </source>
</evidence>
<comment type="catalytic activity">
    <reaction evidence="10">
        <text>L-threonyl-[protein] + ATP = O-phospho-L-threonyl-[protein] + ADP + H(+)</text>
        <dbReference type="Rhea" id="RHEA:46608"/>
        <dbReference type="Rhea" id="RHEA-COMP:11060"/>
        <dbReference type="Rhea" id="RHEA-COMP:11605"/>
        <dbReference type="ChEBI" id="CHEBI:15378"/>
        <dbReference type="ChEBI" id="CHEBI:30013"/>
        <dbReference type="ChEBI" id="CHEBI:30616"/>
        <dbReference type="ChEBI" id="CHEBI:61977"/>
        <dbReference type="ChEBI" id="CHEBI:456216"/>
        <dbReference type="EC" id="2.7.11.1"/>
    </reaction>
</comment>
<feature type="region of interest" description="Disordered" evidence="13">
    <location>
        <begin position="570"/>
        <end position="674"/>
    </location>
</feature>
<comment type="subcellular location">
    <subcellularLocation>
        <location evidence="1">Bud neck</location>
    </subcellularLocation>
</comment>
<feature type="domain" description="Protein kinase" evidence="14">
    <location>
        <begin position="116"/>
        <end position="391"/>
    </location>
</feature>
<dbReference type="EMBL" id="JAPDFR010000001">
    <property type="protein sequence ID" value="KAK0390903.1"/>
    <property type="molecule type" value="Genomic_DNA"/>
</dbReference>
<feature type="region of interest" description="Disordered" evidence="13">
    <location>
        <begin position="763"/>
        <end position="797"/>
    </location>
</feature>
<feature type="compositionally biased region" description="Low complexity" evidence="13">
    <location>
        <begin position="96"/>
        <end position="106"/>
    </location>
</feature>
<evidence type="ECO:0000259" key="14">
    <source>
        <dbReference type="PROSITE" id="PS50011"/>
    </source>
</evidence>
<name>A0AA39LB90_SARSR</name>
<dbReference type="InterPro" id="IPR000719">
    <property type="entry name" value="Prot_kinase_dom"/>
</dbReference>
<dbReference type="Proteomes" id="UP001175261">
    <property type="component" value="Unassembled WGS sequence"/>
</dbReference>
<evidence type="ECO:0000256" key="11">
    <source>
        <dbReference type="ARBA" id="ARBA00048679"/>
    </source>
</evidence>
<dbReference type="Pfam" id="PF00069">
    <property type="entry name" value="Pkinase"/>
    <property type="match status" value="1"/>
</dbReference>
<evidence type="ECO:0000256" key="2">
    <source>
        <dbReference type="ARBA" id="ARBA00010791"/>
    </source>
</evidence>
<dbReference type="InterPro" id="IPR043024">
    <property type="entry name" value="KA1_sf_fungal"/>
</dbReference>
<feature type="compositionally biased region" description="Basic residues" evidence="13">
    <location>
        <begin position="943"/>
        <end position="954"/>
    </location>
</feature>
<evidence type="ECO:0000256" key="10">
    <source>
        <dbReference type="ARBA" id="ARBA00047899"/>
    </source>
</evidence>
<keyword evidence="8" id="KW-0418">Kinase</keyword>
<feature type="region of interest" description="Disordered" evidence="13">
    <location>
        <begin position="923"/>
        <end position="983"/>
    </location>
</feature>
<evidence type="ECO:0000256" key="5">
    <source>
        <dbReference type="ARBA" id="ARBA00022553"/>
    </source>
</evidence>
<keyword evidence="16" id="KW-1185">Reference proteome</keyword>
<evidence type="ECO:0000256" key="3">
    <source>
        <dbReference type="ARBA" id="ARBA00012513"/>
    </source>
</evidence>
<gene>
    <name evidence="15" type="ORF">NLU13_0406</name>
</gene>
<feature type="compositionally biased region" description="Low complexity" evidence="13">
    <location>
        <begin position="779"/>
        <end position="795"/>
    </location>
</feature>
<feature type="compositionally biased region" description="Basic and acidic residues" evidence="13">
    <location>
        <begin position="955"/>
        <end position="965"/>
    </location>
</feature>
<dbReference type="SMART" id="SM00220">
    <property type="entry name" value="S_TKc"/>
    <property type="match status" value="1"/>
</dbReference>
<dbReference type="PROSITE" id="PS00107">
    <property type="entry name" value="PROTEIN_KINASE_ATP"/>
    <property type="match status" value="1"/>
</dbReference>
<comment type="catalytic activity">
    <reaction evidence="11">
        <text>L-seryl-[protein] + ATP = O-phospho-L-seryl-[protein] + ADP + H(+)</text>
        <dbReference type="Rhea" id="RHEA:17989"/>
        <dbReference type="Rhea" id="RHEA-COMP:9863"/>
        <dbReference type="Rhea" id="RHEA-COMP:11604"/>
        <dbReference type="ChEBI" id="CHEBI:15378"/>
        <dbReference type="ChEBI" id="CHEBI:29999"/>
        <dbReference type="ChEBI" id="CHEBI:30616"/>
        <dbReference type="ChEBI" id="CHEBI:83421"/>
        <dbReference type="ChEBI" id="CHEBI:456216"/>
        <dbReference type="EC" id="2.7.11.1"/>
    </reaction>
</comment>
<dbReference type="PANTHER" id="PTHR24346">
    <property type="entry name" value="MAP/MICROTUBULE AFFINITY-REGULATING KINASE"/>
    <property type="match status" value="1"/>
</dbReference>
<dbReference type="PROSITE" id="PS00108">
    <property type="entry name" value="PROTEIN_KINASE_ST"/>
    <property type="match status" value="1"/>
</dbReference>
<accession>A0AA39LB90</accession>
<comment type="caution">
    <text evidence="15">The sequence shown here is derived from an EMBL/GenBank/DDBJ whole genome shotgun (WGS) entry which is preliminary data.</text>
</comment>
<evidence type="ECO:0000256" key="12">
    <source>
        <dbReference type="PROSITE-ProRule" id="PRU10141"/>
    </source>
</evidence>
<reference evidence="15" key="1">
    <citation type="submission" date="2022-10" db="EMBL/GenBank/DDBJ databases">
        <title>Determination and structural analysis of whole genome sequence of Sarocladium strictum F4-1.</title>
        <authorList>
            <person name="Hu L."/>
            <person name="Jiang Y."/>
        </authorList>
    </citation>
    <scope>NUCLEOTIDE SEQUENCE</scope>
    <source>
        <strain evidence="15">F4-1</strain>
    </source>
</reference>
<keyword evidence="5" id="KW-0597">Phosphoprotein</keyword>
<dbReference type="PANTHER" id="PTHR24346:SF110">
    <property type="entry name" value="NON-SPECIFIC SERINE_THREONINE PROTEIN KINASE"/>
    <property type="match status" value="1"/>
</dbReference>
<dbReference type="SUPFAM" id="SSF56112">
    <property type="entry name" value="Protein kinase-like (PK-like)"/>
    <property type="match status" value="1"/>
</dbReference>
<feature type="compositionally biased region" description="Low complexity" evidence="13">
    <location>
        <begin position="598"/>
        <end position="607"/>
    </location>
</feature>
<dbReference type="EC" id="2.7.11.1" evidence="3"/>
<feature type="region of interest" description="Disordered" evidence="13">
    <location>
        <begin position="727"/>
        <end position="747"/>
    </location>
</feature>
<dbReference type="InterPro" id="IPR031850">
    <property type="entry name" value="Fungal_KA1_dom"/>
</dbReference>
<evidence type="ECO:0000256" key="1">
    <source>
        <dbReference type="ARBA" id="ARBA00004266"/>
    </source>
</evidence>
<dbReference type="Gene3D" id="1.10.510.10">
    <property type="entry name" value="Transferase(Phosphotransferase) domain 1"/>
    <property type="match status" value="1"/>
</dbReference>
<feature type="compositionally biased region" description="Basic and acidic residues" evidence="13">
    <location>
        <begin position="72"/>
        <end position="93"/>
    </location>
</feature>
<feature type="compositionally biased region" description="Polar residues" evidence="13">
    <location>
        <begin position="44"/>
        <end position="56"/>
    </location>
</feature>
<dbReference type="GO" id="GO:0005940">
    <property type="term" value="C:septin ring"/>
    <property type="evidence" value="ECO:0007669"/>
    <property type="project" value="UniProtKB-ARBA"/>
</dbReference>
<feature type="region of interest" description="Disordered" evidence="13">
    <location>
        <begin position="1"/>
        <end position="110"/>
    </location>
</feature>
<dbReference type="Gene3D" id="3.30.310.220">
    <property type="entry name" value="Fungal kinase associated-1 domain"/>
    <property type="match status" value="1"/>
</dbReference>
<sequence>MAEPATRPSQRYPLTENTNRVNTAGYGHGNNSYKTRGDYVVVGSNHSPAPRNNYNVPVTHKPAPTAAPSHDAVIDSRATSELKPPSESDESKRHSQASYSSSASRGSRYKSHIGPWQLGKTLGKGSSARVRLCRHNLTNQLAAVKIVNRRMAYLVQDSSLAALSKWDKSLPEPDGEMRVPMAIEREVAILKLIEHPHIMKLYDIWENRSEIYLILEYIDQGDLFTYINSHGRLTEEVALYFFRQMISAITYCHSFNICHRDLKPENILITGDMQIKIADFGMAALHQTDNHRLATACGSPHYAAPELLKNKHYKGDKADIWSMGVILYAMLSATLPFDDPDLRVMMGKTKKGVYEMPKGLSREAEDLIQCMLQTNPDNRITLREIWRHPLVQKYSYLDDLGENSGQPPDIRKGFQYAPVPRQSLDPQLIRQLRSMWHMFTEQQLAQKLTCDEPNDQKAFYWLLYNYRNQQLEDFKPELAHSMSDYHHLKPGVWKKRVSTCEFTQPRSNGHGRSVSRFTVISNAADTEAGTVQSYDPYRGSRVFHSSQSQVSQAKVTVHRDVQSPGNYAVQAARMRSGSMARQKRIGSMRSSINGRPASSRGSLTSLRSSRHNTPQARGPNLRHKRGVDFSHVRKRSGSVSNVQKATDRLASIAMDDLPSEPRIRETASPDLPTLSNGATHPKAVGAPAPAIAALDASLVFNEELRHFSNNIAKDLDEAFGSSLIEANSGSSLTDSDGRTRETSPLSLTFDSASIMTPASEISVKPWDTRPLPPLPNQRALSSHPVAASPPATTTADFKVNDTRIGGSTLQPPQVDRRVVSAPVYSHTTTVKPTFLPSINENGGAPPVVQDKARIVSAPPHTPPKRRGERLASAEYLSKVENSIRVVHSPTAYSPIRVPAPLKVRKTSEAEDFGRALHRQLAYHAESDEPAHESASQSSQDGTKRKKKTSWFKRVSKAESDHRSQDRQSQQAQQPQSPASFDDTLTADNENLMVATKKKSFTFSFWKSGKNKERKMSIDEEPEPSRDSQGQVKTLKKGPPSNWRDSRSSSGMRHIEVKQNWLARLFKVKPATAHICMVMSRKRARLEVAILLREWRKYGIRGVTIDKQRNIVFARVAAKNYLKMKEVEFAAEIVAVIEHGKKQPLSIVRLTQERGAASSFHRVVDTMKTVFDSRNMLVTDKNRRKMMIKTLNSHE</sequence>
<feature type="compositionally biased region" description="Basic and acidic residues" evidence="13">
    <location>
        <begin position="1011"/>
        <end position="1025"/>
    </location>
</feature>